<dbReference type="GO" id="GO:0000160">
    <property type="term" value="P:phosphorelay signal transduction system"/>
    <property type="evidence" value="ECO:0007669"/>
    <property type="project" value="InterPro"/>
</dbReference>
<dbReference type="PANTHER" id="PTHR45228:SF1">
    <property type="entry name" value="CYCLIC DI-GMP PHOSPHODIESTERASE TM_0186"/>
    <property type="match status" value="1"/>
</dbReference>
<proteinExistence type="predicted"/>
<dbReference type="SMART" id="SM00471">
    <property type="entry name" value="HDc"/>
    <property type="match status" value="1"/>
</dbReference>
<dbReference type="SUPFAM" id="SSF52172">
    <property type="entry name" value="CheY-like"/>
    <property type="match status" value="1"/>
</dbReference>
<dbReference type="InterPro" id="IPR011006">
    <property type="entry name" value="CheY-like_superfamily"/>
</dbReference>
<dbReference type="SMART" id="SM00448">
    <property type="entry name" value="REC"/>
    <property type="match status" value="1"/>
</dbReference>
<organism evidence="5 6">
    <name type="scientific">Ectothiorhodospira mobilis</name>
    <dbReference type="NCBI Taxonomy" id="195064"/>
    <lineage>
        <taxon>Bacteria</taxon>
        <taxon>Pseudomonadati</taxon>
        <taxon>Pseudomonadota</taxon>
        <taxon>Gammaproteobacteria</taxon>
        <taxon>Chromatiales</taxon>
        <taxon>Ectothiorhodospiraceae</taxon>
        <taxon>Ectothiorhodospira</taxon>
    </lineage>
</organism>
<dbReference type="GO" id="GO:0008081">
    <property type="term" value="F:phosphoric diester hydrolase activity"/>
    <property type="evidence" value="ECO:0007669"/>
    <property type="project" value="UniProtKB-ARBA"/>
</dbReference>
<gene>
    <name evidence="5" type="ORF">SAMN05421721_102224</name>
</gene>
<dbReference type="RefSeq" id="WP_090483622.1">
    <property type="nucleotide sequence ID" value="NZ_FOUO01000002.1"/>
</dbReference>
<feature type="modified residue" description="4-aspartylphosphate" evidence="1">
    <location>
        <position position="75"/>
    </location>
</feature>
<protein>
    <submittedName>
        <fullName evidence="5">Putative two-component system response regulator</fullName>
    </submittedName>
</protein>
<dbReference type="Pfam" id="PF00072">
    <property type="entry name" value="Response_reg"/>
    <property type="match status" value="1"/>
</dbReference>
<dbReference type="SUPFAM" id="SSF109604">
    <property type="entry name" value="HD-domain/PDEase-like"/>
    <property type="match status" value="1"/>
</dbReference>
<accession>A0A1I4PT41</accession>
<reference evidence="5 6" key="1">
    <citation type="submission" date="2016-10" db="EMBL/GenBank/DDBJ databases">
        <authorList>
            <person name="de Groot N.N."/>
        </authorList>
    </citation>
    <scope>NUCLEOTIDE SEQUENCE [LARGE SCALE GENOMIC DNA]</scope>
    <source>
        <strain evidence="5 6">DSM 4180</strain>
    </source>
</reference>
<sequence>MQEDALNPRDDTPAPPYDPEGKSARILVVDDERANLILMDRLLRTEGYHNLVLIQDPREVMAAYRKAPTDLILLDIKMPHMSGFEVMEQFAALNDPLVPPILVLTAQHSRDYMLRALNGGARDFIGKPFDRAEVLARVRNMLDVQLAHRMTHGQKDMLEQLVHERTEEIRRTRLQVVQRLGRAAEYRDNETGCHILRMSHIAVLLARHLGWSRGTCERLLHASPMHDVGKIGIPNRILLKPGRLTPDEWEIMKTHTTIGVDILSGDDSDLLHMAQEIALTHHERWDGSGYPNGLSGEGIPMVGRICALADVFDALTSWRPYKPAWPVEDALDLIREGAGSHFDPRLTELFFSLVPEILAIRDRFPEECSKDGDCPEAADAQGD</sequence>
<dbReference type="EMBL" id="FOUO01000002">
    <property type="protein sequence ID" value="SFM31021.1"/>
    <property type="molecule type" value="Genomic_DNA"/>
</dbReference>
<dbReference type="CDD" id="cd17551">
    <property type="entry name" value="REC_RpfG-like"/>
    <property type="match status" value="1"/>
</dbReference>
<name>A0A1I4PT41_ECTMO</name>
<dbReference type="InterPro" id="IPR037522">
    <property type="entry name" value="HD_GYP_dom"/>
</dbReference>
<dbReference type="Gene3D" id="1.10.3210.10">
    <property type="entry name" value="Hypothetical protein af1432"/>
    <property type="match status" value="1"/>
</dbReference>
<dbReference type="Pfam" id="PF13487">
    <property type="entry name" value="HD_5"/>
    <property type="match status" value="1"/>
</dbReference>
<evidence type="ECO:0000259" key="3">
    <source>
        <dbReference type="PROSITE" id="PS50110"/>
    </source>
</evidence>
<feature type="region of interest" description="Disordered" evidence="2">
    <location>
        <begin position="1"/>
        <end position="23"/>
    </location>
</feature>
<keyword evidence="6" id="KW-1185">Reference proteome</keyword>
<dbReference type="STRING" id="195064.SAMN05421721_102224"/>
<feature type="domain" description="HD-GYP" evidence="4">
    <location>
        <begin position="169"/>
        <end position="366"/>
    </location>
</feature>
<evidence type="ECO:0000313" key="6">
    <source>
        <dbReference type="Proteomes" id="UP000199556"/>
    </source>
</evidence>
<keyword evidence="1" id="KW-0597">Phosphoprotein</keyword>
<dbReference type="OrthoDB" id="9802066at2"/>
<feature type="compositionally biased region" description="Basic and acidic residues" evidence="2">
    <location>
        <begin position="1"/>
        <end position="12"/>
    </location>
</feature>
<dbReference type="CDD" id="cd00077">
    <property type="entry name" value="HDc"/>
    <property type="match status" value="1"/>
</dbReference>
<feature type="domain" description="Response regulatory" evidence="3">
    <location>
        <begin position="25"/>
        <end position="142"/>
    </location>
</feature>
<evidence type="ECO:0000256" key="2">
    <source>
        <dbReference type="SAM" id="MobiDB-lite"/>
    </source>
</evidence>
<evidence type="ECO:0000313" key="5">
    <source>
        <dbReference type="EMBL" id="SFM31021.1"/>
    </source>
</evidence>
<dbReference type="PROSITE" id="PS50110">
    <property type="entry name" value="RESPONSE_REGULATORY"/>
    <property type="match status" value="1"/>
</dbReference>
<dbReference type="PANTHER" id="PTHR45228">
    <property type="entry name" value="CYCLIC DI-GMP PHOSPHODIESTERASE TM_0186-RELATED"/>
    <property type="match status" value="1"/>
</dbReference>
<dbReference type="InterPro" id="IPR003607">
    <property type="entry name" value="HD/PDEase_dom"/>
</dbReference>
<evidence type="ECO:0000256" key="1">
    <source>
        <dbReference type="PROSITE-ProRule" id="PRU00169"/>
    </source>
</evidence>
<dbReference type="InterPro" id="IPR001789">
    <property type="entry name" value="Sig_transdc_resp-reg_receiver"/>
</dbReference>
<dbReference type="Proteomes" id="UP000199556">
    <property type="component" value="Unassembled WGS sequence"/>
</dbReference>
<dbReference type="Gene3D" id="3.40.50.2300">
    <property type="match status" value="1"/>
</dbReference>
<dbReference type="InterPro" id="IPR052020">
    <property type="entry name" value="Cyclic_di-GMP/3'3'-cGAMP_PDE"/>
</dbReference>
<evidence type="ECO:0000259" key="4">
    <source>
        <dbReference type="PROSITE" id="PS51832"/>
    </source>
</evidence>
<dbReference type="PROSITE" id="PS51832">
    <property type="entry name" value="HD_GYP"/>
    <property type="match status" value="1"/>
</dbReference>
<dbReference type="AlphaFoldDB" id="A0A1I4PT41"/>